<name>A0A061S5U7_9CHLO</name>
<sequence>MQFLEMMRGNYRARDVLTKG</sequence>
<gene>
    <name evidence="1" type="ORF">TSPGSL018_15969</name>
</gene>
<dbReference type="AlphaFoldDB" id="A0A061S5U7"/>
<organism evidence="1">
    <name type="scientific">Tetraselmis sp. GSL018</name>
    <dbReference type="NCBI Taxonomy" id="582737"/>
    <lineage>
        <taxon>Eukaryota</taxon>
        <taxon>Viridiplantae</taxon>
        <taxon>Chlorophyta</taxon>
        <taxon>core chlorophytes</taxon>
        <taxon>Chlorodendrophyceae</taxon>
        <taxon>Chlorodendrales</taxon>
        <taxon>Chlorodendraceae</taxon>
        <taxon>Tetraselmis</taxon>
    </lineage>
</organism>
<evidence type="ECO:0000313" key="1">
    <source>
        <dbReference type="EMBL" id="JAC78126.1"/>
    </source>
</evidence>
<accession>A0A061S5U7</accession>
<proteinExistence type="predicted"/>
<reference evidence="1" key="1">
    <citation type="submission" date="2014-05" db="EMBL/GenBank/DDBJ databases">
        <title>The transcriptome of the halophilic microalga Tetraselmis sp. GSL018 isolated from the Great Salt Lake, Utah.</title>
        <authorList>
            <person name="Jinkerson R.E."/>
            <person name="D'Adamo S."/>
            <person name="Posewitz M.C."/>
        </authorList>
    </citation>
    <scope>NUCLEOTIDE SEQUENCE</scope>
    <source>
        <strain evidence="1">GSL018</strain>
    </source>
</reference>
<protein>
    <submittedName>
        <fullName evidence="1">Uncharacterized protein</fullName>
    </submittedName>
</protein>
<dbReference type="EMBL" id="GBEZ01007328">
    <property type="protein sequence ID" value="JAC78126.1"/>
    <property type="molecule type" value="Transcribed_RNA"/>
</dbReference>